<dbReference type="EMBL" id="NXEJ01000003">
    <property type="protein sequence ID" value="POO53016.1"/>
    <property type="molecule type" value="Genomic_DNA"/>
</dbReference>
<evidence type="ECO:0000313" key="1">
    <source>
        <dbReference type="EMBL" id="POO53016.1"/>
    </source>
</evidence>
<gene>
    <name evidence="1" type="ORF">CPJ18_07235</name>
</gene>
<evidence type="ECO:0000313" key="2">
    <source>
        <dbReference type="Proteomes" id="UP000237447"/>
    </source>
</evidence>
<comment type="caution">
    <text evidence="1">The sequence shown here is derived from an EMBL/GenBank/DDBJ whole genome shotgun (WGS) entry which is preliminary data.</text>
</comment>
<dbReference type="Proteomes" id="UP000237447">
    <property type="component" value="Unassembled WGS sequence"/>
</dbReference>
<proteinExistence type="predicted"/>
<dbReference type="AlphaFoldDB" id="A0AAE5VQX2"/>
<name>A0AAE5VQX2_9HYPH</name>
<organism evidence="1 2">
    <name type="scientific">Agrobacterium rosae</name>
    <dbReference type="NCBI Taxonomy" id="1972867"/>
    <lineage>
        <taxon>Bacteria</taxon>
        <taxon>Pseudomonadati</taxon>
        <taxon>Pseudomonadota</taxon>
        <taxon>Alphaproteobacteria</taxon>
        <taxon>Hyphomicrobiales</taxon>
        <taxon>Rhizobiaceae</taxon>
        <taxon>Rhizobium/Agrobacterium group</taxon>
        <taxon>Agrobacterium</taxon>
    </lineage>
</organism>
<protein>
    <submittedName>
        <fullName evidence="1">Uncharacterized protein</fullName>
    </submittedName>
</protein>
<accession>A0AAE5VQX2</accession>
<reference evidence="1 2" key="1">
    <citation type="journal article" date="2018" name="Syst. Appl. Microbiol.">
        <title>Agrobacterium rosae sp. nov., isolated from galls on different agricultural crops.</title>
        <authorList>
            <person name="Kuzmanovic N."/>
            <person name="Pulawska J."/>
            <person name="Smalla K."/>
            <person name="Nesme X."/>
        </authorList>
    </citation>
    <scope>NUCLEOTIDE SEQUENCE [LARGE SCALE GENOMIC DNA]</scope>
    <source>
        <strain evidence="1 2">NCPPB 1650</strain>
    </source>
</reference>
<sequence length="199" mass="22884">MNQFEYLVGLRRDLLGQIGLIKSSKYLFSWDDTISNYTTRRALIDILERYINAGADLGLLVVTRHSTCPNKRHPDYPTSNKYGYDIPYRSDEFIWEGNQLYQGKRICICPCSVRNAPSENWVIDDFVFKRDADLIFCRQLSSALIDVHCAIESSGDKKTRSGIREYLLRAILTLNDAILPQTVEEYISRRTRSDGTSQA</sequence>